<dbReference type="RefSeq" id="WP_166116236.1">
    <property type="nucleotide sequence ID" value="NZ_BAABDB010000023.1"/>
</dbReference>
<organism evidence="1 2">
    <name type="scientific">Acetobacter lovaniensis</name>
    <dbReference type="NCBI Taxonomy" id="104100"/>
    <lineage>
        <taxon>Bacteria</taxon>
        <taxon>Pseudomonadati</taxon>
        <taxon>Pseudomonadota</taxon>
        <taxon>Alphaproteobacteria</taxon>
        <taxon>Acetobacterales</taxon>
        <taxon>Acetobacteraceae</taxon>
        <taxon>Acetobacter</taxon>
    </lineage>
</organism>
<proteinExistence type="predicted"/>
<evidence type="ECO:0000313" key="1">
    <source>
        <dbReference type="EMBL" id="MBB6458192.1"/>
    </source>
</evidence>
<protein>
    <recommendedName>
        <fullName evidence="3">Trypsin-like peptidase domain-containing protein</fullName>
    </recommendedName>
</protein>
<dbReference type="Proteomes" id="UP000578000">
    <property type="component" value="Unassembled WGS sequence"/>
</dbReference>
<gene>
    <name evidence="1" type="ORF">HNR55_002797</name>
</gene>
<keyword evidence="2" id="KW-1185">Reference proteome</keyword>
<evidence type="ECO:0008006" key="3">
    <source>
        <dbReference type="Google" id="ProtNLM"/>
    </source>
</evidence>
<name>A0A841QJM0_9PROT</name>
<comment type="caution">
    <text evidence="1">The sequence shown here is derived from an EMBL/GenBank/DDBJ whole genome shotgun (WGS) entry which is preliminary data.</text>
</comment>
<dbReference type="EMBL" id="JACHIE010000015">
    <property type="protein sequence ID" value="MBB6458192.1"/>
    <property type="molecule type" value="Genomic_DNA"/>
</dbReference>
<dbReference type="AlphaFoldDB" id="A0A841QJM0"/>
<accession>A0A841QJM0</accession>
<sequence length="231" mass="25709">MIEIEDRLFLLTARHVVEAYPANTLWFPPSPGANLETFGTVSTFYDQTHPNRDTVVVELHETGLADKIRSAGYWKILTIENIVAPKSYDRSGTRLLSGYPSELGYENQVGFAQTPLVLSTKVLEPDPTPSSISVPCPDTDMFFVFDNQLEDTATSEIVVPPKLQGMSGCGIWLLLPRTGTDFWEPWQSLYLIGTQRSVLPRHWIRGVSWRAIADILQSNDVGLSNGEAVPT</sequence>
<reference evidence="1 2" key="1">
    <citation type="submission" date="2020-08" db="EMBL/GenBank/DDBJ databases">
        <title>Genomic Encyclopedia of Type Strains, Phase IV (KMG-IV): sequencing the most valuable type-strain genomes for metagenomic binning, comparative biology and taxonomic classification.</title>
        <authorList>
            <person name="Goeker M."/>
        </authorList>
    </citation>
    <scope>NUCLEOTIDE SEQUENCE [LARGE SCALE GENOMIC DNA]</scope>
    <source>
        <strain evidence="1 2">DSM 4491</strain>
    </source>
</reference>
<evidence type="ECO:0000313" key="2">
    <source>
        <dbReference type="Proteomes" id="UP000578000"/>
    </source>
</evidence>